<evidence type="ECO:0000313" key="1">
    <source>
        <dbReference type="EMBL" id="EEY64158.1"/>
    </source>
</evidence>
<dbReference type="RefSeq" id="XP_002907594.1">
    <property type="nucleotide sequence ID" value="XM_002907548.1"/>
</dbReference>
<dbReference type="InParanoid" id="D0MWZ5"/>
<keyword evidence="2" id="KW-1185">Reference proteome</keyword>
<protein>
    <submittedName>
        <fullName evidence="1">Uncharacterized protein</fullName>
    </submittedName>
</protein>
<sequence>MCDSGIPFPGGYCVKYLGGGAGLRGVSASGARGNLSGESISILAPRPRFDAKRLLLASGVIGASPPSSAVSLLSSFVCDFSSYSRLPMMPRMGARSSDALSFLAARRARQELTIKVAGANANVTAMCFPLTSSFQTPLLVGTAAPLGAGSAFVRMSTGFEYTAVKPIGCLTQ</sequence>
<accession>D0MWZ5</accession>
<dbReference type="VEuPathDB" id="FungiDB:PITG_02689"/>
<dbReference type="Proteomes" id="UP000006643">
    <property type="component" value="Unassembled WGS sequence"/>
</dbReference>
<organism evidence="1 2">
    <name type="scientific">Phytophthora infestans (strain T30-4)</name>
    <name type="common">Potato late blight agent</name>
    <dbReference type="NCBI Taxonomy" id="403677"/>
    <lineage>
        <taxon>Eukaryota</taxon>
        <taxon>Sar</taxon>
        <taxon>Stramenopiles</taxon>
        <taxon>Oomycota</taxon>
        <taxon>Peronosporomycetes</taxon>
        <taxon>Peronosporales</taxon>
        <taxon>Peronosporaceae</taxon>
        <taxon>Phytophthora</taxon>
    </lineage>
</organism>
<proteinExistence type="predicted"/>
<name>D0MWZ5_PHYIT</name>
<dbReference type="AlphaFoldDB" id="D0MWZ5"/>
<evidence type="ECO:0000313" key="2">
    <source>
        <dbReference type="Proteomes" id="UP000006643"/>
    </source>
</evidence>
<dbReference type="EMBL" id="DS028120">
    <property type="protein sequence ID" value="EEY64158.1"/>
    <property type="molecule type" value="Genomic_DNA"/>
</dbReference>
<dbReference type="HOGENOM" id="CLU_1558268_0_0_1"/>
<dbReference type="KEGG" id="pif:PITG_02689"/>
<dbReference type="GeneID" id="9476641"/>
<gene>
    <name evidence="1" type="ORF">PITG_02689</name>
</gene>
<reference evidence="2" key="1">
    <citation type="journal article" date="2009" name="Nature">
        <title>Genome sequence and analysis of the Irish potato famine pathogen Phytophthora infestans.</title>
        <authorList>
            <consortium name="The Broad Institute Genome Sequencing Platform"/>
            <person name="Haas B.J."/>
            <person name="Kamoun S."/>
            <person name="Zody M.C."/>
            <person name="Jiang R.H."/>
            <person name="Handsaker R.E."/>
            <person name="Cano L.M."/>
            <person name="Grabherr M."/>
            <person name="Kodira C.D."/>
            <person name="Raffaele S."/>
            <person name="Torto-Alalibo T."/>
            <person name="Bozkurt T.O."/>
            <person name="Ah-Fong A.M."/>
            <person name="Alvarado L."/>
            <person name="Anderson V.L."/>
            <person name="Armstrong M.R."/>
            <person name="Avrova A."/>
            <person name="Baxter L."/>
            <person name="Beynon J."/>
            <person name="Boevink P.C."/>
            <person name="Bollmann S.R."/>
            <person name="Bos J.I."/>
            <person name="Bulone V."/>
            <person name="Cai G."/>
            <person name="Cakir C."/>
            <person name="Carrington J.C."/>
            <person name="Chawner M."/>
            <person name="Conti L."/>
            <person name="Costanzo S."/>
            <person name="Ewan R."/>
            <person name="Fahlgren N."/>
            <person name="Fischbach M.A."/>
            <person name="Fugelstad J."/>
            <person name="Gilroy E.M."/>
            <person name="Gnerre S."/>
            <person name="Green P.J."/>
            <person name="Grenville-Briggs L.J."/>
            <person name="Griffith J."/>
            <person name="Grunwald N.J."/>
            <person name="Horn K."/>
            <person name="Horner N.R."/>
            <person name="Hu C.H."/>
            <person name="Huitema E."/>
            <person name="Jeong D.H."/>
            <person name="Jones A.M."/>
            <person name="Jones J.D."/>
            <person name="Jones R.W."/>
            <person name="Karlsson E.K."/>
            <person name="Kunjeti S.G."/>
            <person name="Lamour K."/>
            <person name="Liu Z."/>
            <person name="Ma L."/>
            <person name="Maclean D."/>
            <person name="Chibucos M.C."/>
            <person name="McDonald H."/>
            <person name="McWalters J."/>
            <person name="Meijer H.J."/>
            <person name="Morgan W."/>
            <person name="Morris P.F."/>
            <person name="Munro C.A."/>
            <person name="O'Neill K."/>
            <person name="Ospina-Giraldo M."/>
            <person name="Pinzon A."/>
            <person name="Pritchard L."/>
            <person name="Ramsahoye B."/>
            <person name="Ren Q."/>
            <person name="Restrepo S."/>
            <person name="Roy S."/>
            <person name="Sadanandom A."/>
            <person name="Savidor A."/>
            <person name="Schornack S."/>
            <person name="Schwartz D.C."/>
            <person name="Schumann U.D."/>
            <person name="Schwessinger B."/>
            <person name="Seyer L."/>
            <person name="Sharpe T."/>
            <person name="Silvar C."/>
            <person name="Song J."/>
            <person name="Studholme D.J."/>
            <person name="Sykes S."/>
            <person name="Thines M."/>
            <person name="van de Vondervoort P.J."/>
            <person name="Phuntumart V."/>
            <person name="Wawra S."/>
            <person name="Weide R."/>
            <person name="Win J."/>
            <person name="Young C."/>
            <person name="Zhou S."/>
            <person name="Fry W."/>
            <person name="Meyers B.C."/>
            <person name="van West P."/>
            <person name="Ristaino J."/>
            <person name="Govers F."/>
            <person name="Birch P.R."/>
            <person name="Whisson S.C."/>
            <person name="Judelson H.S."/>
            <person name="Nusbaum C."/>
        </authorList>
    </citation>
    <scope>NUCLEOTIDE SEQUENCE [LARGE SCALE GENOMIC DNA]</scope>
    <source>
        <strain evidence="2">T30-4</strain>
    </source>
</reference>